<feature type="domain" description="N-acetyltransferase" evidence="1">
    <location>
        <begin position="163"/>
        <end position="315"/>
    </location>
</feature>
<name>A0A1E3W7W2_9HYPH</name>
<dbReference type="PROSITE" id="PS51186">
    <property type="entry name" value="GNAT"/>
    <property type="match status" value="1"/>
</dbReference>
<dbReference type="STRING" id="1774969.AUC69_06405"/>
<evidence type="ECO:0000313" key="3">
    <source>
        <dbReference type="Proteomes" id="UP000094472"/>
    </source>
</evidence>
<dbReference type="Proteomes" id="UP000094472">
    <property type="component" value="Unassembled WGS sequence"/>
</dbReference>
<dbReference type="SUPFAM" id="SSF55729">
    <property type="entry name" value="Acyl-CoA N-acyltransferases (Nat)"/>
    <property type="match status" value="1"/>
</dbReference>
<dbReference type="Pfam" id="PF00583">
    <property type="entry name" value="Acetyltransf_1"/>
    <property type="match status" value="1"/>
</dbReference>
<comment type="caution">
    <text evidence="2">The sequence shown here is derived from an EMBL/GenBank/DDBJ whole genome shotgun (WGS) entry which is preliminary data.</text>
</comment>
<dbReference type="EMBL" id="LPWF01000005">
    <property type="protein sequence ID" value="ODS01592.1"/>
    <property type="molecule type" value="Genomic_DNA"/>
</dbReference>
<proteinExistence type="predicted"/>
<dbReference type="InterPro" id="IPR000182">
    <property type="entry name" value="GNAT_dom"/>
</dbReference>
<evidence type="ECO:0000259" key="1">
    <source>
        <dbReference type="PROSITE" id="PS51186"/>
    </source>
</evidence>
<protein>
    <recommendedName>
        <fullName evidence="1">N-acetyltransferase domain-containing protein</fullName>
    </recommendedName>
</protein>
<dbReference type="InterPro" id="IPR016181">
    <property type="entry name" value="Acyl_CoA_acyltransferase"/>
</dbReference>
<accession>A0A1E3W7W2</accession>
<reference evidence="2 3" key="1">
    <citation type="journal article" date="2016" name="Environ. Microbiol.">
        <title>New Methyloceanibacter diversity from North Sea sediments includes methanotroph containing solely the soluble methane monooxygenase.</title>
        <authorList>
            <person name="Vekeman B."/>
            <person name="Kerckhof F.M."/>
            <person name="Cremers G."/>
            <person name="de Vos P."/>
            <person name="Vandamme P."/>
            <person name="Boon N."/>
            <person name="Op den Camp H.J."/>
            <person name="Heylen K."/>
        </authorList>
    </citation>
    <scope>NUCLEOTIDE SEQUENCE [LARGE SCALE GENOMIC DNA]</scope>
    <source>
        <strain evidence="2 3">R-67175</strain>
    </source>
</reference>
<evidence type="ECO:0000313" key="2">
    <source>
        <dbReference type="EMBL" id="ODS01592.1"/>
    </source>
</evidence>
<dbReference type="GO" id="GO:0016747">
    <property type="term" value="F:acyltransferase activity, transferring groups other than amino-acyl groups"/>
    <property type="evidence" value="ECO:0007669"/>
    <property type="project" value="InterPro"/>
</dbReference>
<organism evidence="2 3">
    <name type="scientific">Methyloceanibacter superfactus</name>
    <dbReference type="NCBI Taxonomy" id="1774969"/>
    <lineage>
        <taxon>Bacteria</taxon>
        <taxon>Pseudomonadati</taxon>
        <taxon>Pseudomonadota</taxon>
        <taxon>Alphaproteobacteria</taxon>
        <taxon>Hyphomicrobiales</taxon>
        <taxon>Hyphomicrobiaceae</taxon>
        <taxon>Methyloceanibacter</taxon>
    </lineage>
</organism>
<dbReference type="AlphaFoldDB" id="A0A1E3W7W2"/>
<sequence length="528" mass="59179">MSAVPLLTSSMTNAFKFLIDTNVVIGLEDNSPADARLTDLARKCSTHGVRLFVDSAVDDDIQRDRDAERRSITLSKLERFERLAGVPYPDDAELARRYGAISSDNDLSDVRLLFCLEQGAADFLITQDVKLIKRASRCLLSGRVMSVEDALVWLRQTFEPTSVELPHVTEQEAYALDRSHPIFDGLRDDYTGFDQWLEKCARKHRKCWTVMVGGELAGVVIRKDEARRDACIQSSGEKILKLCTFKMAPEFRGEKFGEHLLKQSLWFAQANCYDVVYLTAFADKEELISLLQSYGFSQTSRLQNGELVFEKVLLHGDLNPSSQEDVLDFDRKCYPRFYDGQRAAKYCVPIKGEYHKKLFPEISFRKVLPLFEGTDLTNELAATPDQARVPGNCIRKVYLCRAKASSLRPGDLLFFYLSKDDELEASQSITTVGIVESVSECDDASDLIRMTAKRSVFSRDELVELAGDSGSPVKVIDFLLVGHSRPTAKLADLVAGGVFNGRPPQSIAKLSEDRFLVLKGMLDLGFDA</sequence>
<dbReference type="Gene3D" id="3.40.630.30">
    <property type="match status" value="1"/>
</dbReference>
<keyword evidence="3" id="KW-1185">Reference proteome</keyword>
<gene>
    <name evidence="2" type="ORF">AUC69_06405</name>
</gene>